<reference evidence="15 16" key="2">
    <citation type="submission" date="2005-10" db="EMBL/GenBank/DDBJ databases">
        <authorList>
            <consortium name="NCBI Genome Project"/>
        </authorList>
    </citation>
    <scope>NUCLEOTIDE SEQUENCE [LARGE SCALE GENOMIC DNA]</scope>
</reference>
<keyword evidence="15" id="KW-1185">Reference proteome</keyword>
<feature type="transmembrane region" description="Helical" evidence="13">
    <location>
        <begin position="7"/>
        <end position="30"/>
    </location>
</feature>
<evidence type="ECO:0000313" key="14">
    <source>
        <dbReference type="EMBL" id="AAQ92993.1"/>
    </source>
</evidence>
<dbReference type="GO" id="GO:0031966">
    <property type="term" value="C:mitochondrial membrane"/>
    <property type="evidence" value="ECO:0007669"/>
    <property type="project" value="UniProtKB-SubCell"/>
</dbReference>
<keyword evidence="3 11" id="KW-0813">Transport</keyword>
<dbReference type="AlphaFoldDB" id="Q3L8S5"/>
<evidence type="ECO:0000256" key="4">
    <source>
        <dbReference type="ARBA" id="ARBA00022547"/>
    </source>
</evidence>
<geneLocation type="mitochondrion" evidence="14 16"/>
<proteinExistence type="inferred from homology"/>
<evidence type="ECO:0000256" key="9">
    <source>
        <dbReference type="ARBA" id="ARBA00023128"/>
    </source>
</evidence>
<evidence type="ECO:0000256" key="7">
    <source>
        <dbReference type="ARBA" id="ARBA00022989"/>
    </source>
</evidence>
<dbReference type="EMBL" id="AY336131">
    <property type="protein sequence ID" value="AAQ92993.1"/>
    <property type="molecule type" value="Genomic_DNA"/>
</dbReference>
<dbReference type="GO" id="GO:0045259">
    <property type="term" value="C:proton-transporting ATP synthase complex"/>
    <property type="evidence" value="ECO:0007669"/>
    <property type="project" value="UniProtKB-KW"/>
</dbReference>
<evidence type="ECO:0000256" key="6">
    <source>
        <dbReference type="ARBA" id="ARBA00022781"/>
    </source>
</evidence>
<keyword evidence="7 13" id="KW-1133">Transmembrane helix</keyword>
<evidence type="ECO:0000256" key="3">
    <source>
        <dbReference type="ARBA" id="ARBA00022448"/>
    </source>
</evidence>
<comment type="similarity">
    <text evidence="2 11">Belongs to the ATPase protein 8 family.</text>
</comment>
<dbReference type="CTD" id="4509"/>
<evidence type="ECO:0000256" key="11">
    <source>
        <dbReference type="RuleBase" id="RU003661"/>
    </source>
</evidence>
<dbReference type="GeneID" id="3703603"/>
<evidence type="ECO:0000256" key="12">
    <source>
        <dbReference type="SAM" id="MobiDB-lite"/>
    </source>
</evidence>
<dbReference type="InterPro" id="IPR001421">
    <property type="entry name" value="ATP8_metazoa"/>
</dbReference>
<evidence type="ECO:0000256" key="2">
    <source>
        <dbReference type="ARBA" id="ARBA00008892"/>
    </source>
</evidence>
<reference evidence="14 15" key="1">
    <citation type="submission" date="2003-07" db="EMBL/GenBank/DDBJ databases">
        <title>Saccoglossus kowalevskii mtDNA genome: codon capture in Hemichordates revisited.</title>
        <authorList>
            <person name="Smith M.J."/>
            <person name="Beckenbach K.A."/>
            <person name="Scouras A."/>
        </authorList>
    </citation>
    <scope>NUCLEOTIDE SEQUENCE</scope>
</reference>
<accession>Q3L8S5</accession>
<keyword evidence="4 11" id="KW-0138">CF(0)</keyword>
<keyword evidence="10 13" id="KW-0472">Membrane</keyword>
<keyword evidence="5 11" id="KW-0812">Transmembrane</keyword>
<keyword evidence="8 11" id="KW-0406">Ion transport</keyword>
<gene>
    <name evidence="14 16" type="primary">ATP8</name>
</gene>
<evidence type="ECO:0000256" key="5">
    <source>
        <dbReference type="ARBA" id="ARBA00022692"/>
    </source>
</evidence>
<keyword evidence="6 11" id="KW-0375">Hydrogen ion transport</keyword>
<comment type="subcellular location">
    <subcellularLocation>
        <location evidence="1 11">Mitochondrion membrane</location>
        <topology evidence="1 11">Single-pass membrane protein</topology>
    </subcellularLocation>
</comment>
<evidence type="ECO:0000313" key="16">
    <source>
        <dbReference type="RefSeq" id="YP_337797.1"/>
    </source>
</evidence>
<evidence type="ECO:0000256" key="1">
    <source>
        <dbReference type="ARBA" id="ARBA00004304"/>
    </source>
</evidence>
<evidence type="ECO:0000256" key="10">
    <source>
        <dbReference type="ARBA" id="ARBA00023136"/>
    </source>
</evidence>
<feature type="region of interest" description="Disordered" evidence="12">
    <location>
        <begin position="33"/>
        <end position="55"/>
    </location>
</feature>
<reference evidence="15 16" key="3">
    <citation type="submission" date="2025-05" db="UniProtKB">
        <authorList>
            <consortium name="RefSeq"/>
        </authorList>
    </citation>
    <scope>NUCLEOTIDE SEQUENCE [LARGE SCALE GENOMIC DNA]</scope>
</reference>
<dbReference type="GO" id="GO:0015078">
    <property type="term" value="F:proton transmembrane transporter activity"/>
    <property type="evidence" value="ECO:0007669"/>
    <property type="project" value="InterPro"/>
</dbReference>
<evidence type="ECO:0000256" key="8">
    <source>
        <dbReference type="ARBA" id="ARBA00023065"/>
    </source>
</evidence>
<dbReference type="Pfam" id="PF00895">
    <property type="entry name" value="ATP-synt_8"/>
    <property type="match status" value="1"/>
</dbReference>
<name>Q3L8S5_SACKO</name>
<evidence type="ECO:0000313" key="15">
    <source>
        <dbReference type="Proteomes" id="UP000694865"/>
    </source>
</evidence>
<protein>
    <recommendedName>
        <fullName evidence="11">ATP synthase complex subunit 8</fullName>
    </recommendedName>
</protein>
<organism evidence="14">
    <name type="scientific">Saccoglossus kowalevskii</name>
    <name type="common">Acorn worm</name>
    <dbReference type="NCBI Taxonomy" id="10224"/>
    <lineage>
        <taxon>Eukaryota</taxon>
        <taxon>Metazoa</taxon>
        <taxon>Hemichordata</taxon>
        <taxon>Enteropneusta</taxon>
        <taxon>Harrimaniidae</taxon>
        <taxon>Saccoglossus</taxon>
    </lineage>
</organism>
<dbReference type="KEGG" id="sko:3703603"/>
<dbReference type="RefSeq" id="YP_337797.1">
    <property type="nucleotide sequence ID" value="NC_007438.1"/>
</dbReference>
<keyword evidence="9 11" id="KW-0496">Mitochondrion</keyword>
<evidence type="ECO:0000256" key="13">
    <source>
        <dbReference type="SAM" id="Phobius"/>
    </source>
</evidence>
<sequence length="55" mass="6347">MPQLAPNFWALNFIMIWTLLITITTLTISLPPSNLPSAESRRPLTPTHPNWPWHL</sequence>
<dbReference type="GO" id="GO:0015986">
    <property type="term" value="P:proton motive force-driven ATP synthesis"/>
    <property type="evidence" value="ECO:0007669"/>
    <property type="project" value="InterPro"/>
</dbReference>
<dbReference type="Proteomes" id="UP000694865">
    <property type="component" value="Mitochondrion MT"/>
</dbReference>